<accession>A0A444WEK6</accession>
<organism evidence="1 2">
    <name type="scientific">Flavobacterium beibuense</name>
    <dbReference type="NCBI Taxonomy" id="657326"/>
    <lineage>
        <taxon>Bacteria</taxon>
        <taxon>Pseudomonadati</taxon>
        <taxon>Bacteroidota</taxon>
        <taxon>Flavobacteriia</taxon>
        <taxon>Flavobacteriales</taxon>
        <taxon>Flavobacteriaceae</taxon>
        <taxon>Flavobacterium</taxon>
    </lineage>
</organism>
<sequence length="232" mass="25683">MTPDMMLYHPACALVVFTAKGSASPYIEYYDMDEAGSPVNPHPLSVREAQSLAKALDTTGQAAKAFLKPEGFLPTGVLHIDPSGNGSVLWHTKPQIQRLHFTESLGLESCEVNLPALVWKADRKQLQLFALVTKAKPKANTPLYHAPFFNFYSNGNVCMGNVDIRIGSAASLEEFVKAWESYFFGSYFSHHIDSHNPVKGNLTSLYRDLMDKGHPFPADALVKTRLTVKDLL</sequence>
<name>A0A444WEK6_9FLAO</name>
<protein>
    <submittedName>
        <fullName evidence="1">PRTRC system protein B</fullName>
    </submittedName>
</protein>
<dbReference type="InterPro" id="IPR032787">
    <property type="entry name" value="Prok-E2_D"/>
</dbReference>
<gene>
    <name evidence="1" type="ORF">NU09_0855</name>
</gene>
<proteinExistence type="predicted"/>
<comment type="caution">
    <text evidence="1">The sequence shown here is derived from an EMBL/GenBank/DDBJ whole genome shotgun (WGS) entry which is preliminary data.</text>
</comment>
<evidence type="ECO:0000313" key="2">
    <source>
        <dbReference type="Proteomes" id="UP000289775"/>
    </source>
</evidence>
<evidence type="ECO:0000313" key="1">
    <source>
        <dbReference type="EMBL" id="RYJ44245.1"/>
    </source>
</evidence>
<reference evidence="1 2" key="1">
    <citation type="submission" date="2014-12" db="EMBL/GenBank/DDBJ databases">
        <title>Genome sequence of Flavobacterium beibuense RSKm HC5.</title>
        <authorList>
            <person name="Kim J.F."/>
            <person name="Song J.Y."/>
            <person name="Kwak M.-J."/>
            <person name="Lee S.-W."/>
        </authorList>
    </citation>
    <scope>NUCLEOTIDE SEQUENCE [LARGE SCALE GENOMIC DNA]</scope>
    <source>
        <strain evidence="1 2">RSKm HC5</strain>
    </source>
</reference>
<keyword evidence="2" id="KW-1185">Reference proteome</keyword>
<dbReference type="EMBL" id="JUIW01000003">
    <property type="protein sequence ID" value="RYJ44245.1"/>
    <property type="molecule type" value="Genomic_DNA"/>
</dbReference>
<dbReference type="Proteomes" id="UP000289775">
    <property type="component" value="Unassembled WGS sequence"/>
</dbReference>
<dbReference type="AlphaFoldDB" id="A0A444WEK6"/>
<dbReference type="Pfam" id="PF14460">
    <property type="entry name" value="Prok-E2_D"/>
    <property type="match status" value="1"/>
</dbReference>